<dbReference type="Proteomes" id="UP000294847">
    <property type="component" value="Chromosome 1"/>
</dbReference>
<dbReference type="VEuPathDB" id="FungiDB:M_BR32_EuGene_00105661"/>
<reference evidence="1 2" key="1">
    <citation type="journal article" date="2019" name="Mol. Biol. Evol.">
        <title>Blast fungal genomes show frequent chromosomal changes, gene gains and losses, and effector gene turnover.</title>
        <authorList>
            <person name="Gomez Luciano L.B."/>
            <person name="Jason Tsai I."/>
            <person name="Chuma I."/>
            <person name="Tosa Y."/>
            <person name="Chen Y.H."/>
            <person name="Li J.Y."/>
            <person name="Li M.Y."/>
            <person name="Jade Lu M.Y."/>
            <person name="Nakayashiki H."/>
            <person name="Li W.H."/>
        </authorList>
    </citation>
    <scope>NUCLEOTIDE SEQUENCE [LARGE SCALE GENOMIC DNA]</scope>
    <source>
        <strain evidence="1">MZ5-1-6</strain>
    </source>
</reference>
<organism evidence="1 2">
    <name type="scientific">Pyricularia oryzae</name>
    <name type="common">Rice blast fungus</name>
    <name type="synonym">Magnaporthe oryzae</name>
    <dbReference type="NCBI Taxonomy" id="318829"/>
    <lineage>
        <taxon>Eukaryota</taxon>
        <taxon>Fungi</taxon>
        <taxon>Dikarya</taxon>
        <taxon>Ascomycota</taxon>
        <taxon>Pezizomycotina</taxon>
        <taxon>Sordariomycetes</taxon>
        <taxon>Sordariomycetidae</taxon>
        <taxon>Magnaporthales</taxon>
        <taxon>Pyriculariaceae</taxon>
        <taxon>Pyricularia</taxon>
    </lineage>
</organism>
<accession>A0A4P7MVY1</accession>
<gene>
    <name evidence="1" type="ORF">PoMZ_09070</name>
</gene>
<evidence type="ECO:0000313" key="1">
    <source>
        <dbReference type="EMBL" id="QBZ53392.1"/>
    </source>
</evidence>
<protein>
    <submittedName>
        <fullName evidence="1">Uncharacterized protein</fullName>
    </submittedName>
</protein>
<sequence length="83" mass="8669">MQAAARRLLPVPAGGISCPECRELGCIYNPPIDTVLHDSPCGPTGPVLGEDKVVYQVPCRFGPSSLLDISIRLGLIPAGSAKI</sequence>
<evidence type="ECO:0000313" key="2">
    <source>
        <dbReference type="Proteomes" id="UP000294847"/>
    </source>
</evidence>
<name>A0A4P7MVY1_PYROR</name>
<dbReference type="AlphaFoldDB" id="A0A4P7MVY1"/>
<proteinExistence type="predicted"/>
<dbReference type="EMBL" id="CP034204">
    <property type="protein sequence ID" value="QBZ53392.1"/>
    <property type="molecule type" value="Genomic_DNA"/>
</dbReference>
<dbReference type="PROSITE" id="PS51257">
    <property type="entry name" value="PROKAR_LIPOPROTEIN"/>
    <property type="match status" value="1"/>
</dbReference>